<protein>
    <submittedName>
        <fullName evidence="1">FadR C-terminal domain</fullName>
    </submittedName>
</protein>
<dbReference type="EMBL" id="BK016190">
    <property type="protein sequence ID" value="DAG01306.1"/>
    <property type="molecule type" value="Genomic_DNA"/>
</dbReference>
<reference evidence="1" key="1">
    <citation type="journal article" date="2021" name="Proc. Natl. Acad. Sci. U.S.A.">
        <title>A Catalog of Tens of Thousands of Viruses from Human Metagenomes Reveals Hidden Associations with Chronic Diseases.</title>
        <authorList>
            <person name="Tisza M.J."/>
            <person name="Buck C.B."/>
        </authorList>
    </citation>
    <scope>NUCLEOTIDE SEQUENCE</scope>
    <source>
        <strain evidence="1">Ctk6V34</strain>
    </source>
</reference>
<accession>A0A8S5V3H3</accession>
<name>A0A8S5V3H3_9CAUD</name>
<evidence type="ECO:0000313" key="1">
    <source>
        <dbReference type="EMBL" id="DAG01306.1"/>
    </source>
</evidence>
<proteinExistence type="predicted"/>
<sequence>MKVYGAKKATEFTKKQIGVIYGMAKNGELKVEKWVISDLYNLADYYGFDDNRTVEGAERKILAILDAVFAKDIEKAQQLLDDYTEKTFNLLSRKNQQRADRTMM</sequence>
<organism evidence="1">
    <name type="scientific">Myoviridae sp. ctk6V34</name>
    <dbReference type="NCBI Taxonomy" id="2825164"/>
    <lineage>
        <taxon>Viruses</taxon>
        <taxon>Duplodnaviria</taxon>
        <taxon>Heunggongvirae</taxon>
        <taxon>Uroviricota</taxon>
        <taxon>Caudoviricetes</taxon>
    </lineage>
</organism>